<dbReference type="GO" id="GO:0035269">
    <property type="term" value="P:protein O-linked glycosylation via mannose"/>
    <property type="evidence" value="ECO:0007669"/>
    <property type="project" value="EnsemblFungi"/>
</dbReference>
<dbReference type="VEuPathDB" id="FungiDB:HGUI_03938"/>
<dbReference type="PIRSF" id="PIRSF017290">
    <property type="entry name" value="ROT1_prd"/>
    <property type="match status" value="1"/>
</dbReference>
<evidence type="ECO:0000256" key="3">
    <source>
        <dbReference type="ARBA" id="ARBA00017291"/>
    </source>
</evidence>
<evidence type="ECO:0000313" key="12">
    <source>
        <dbReference type="EMBL" id="SGZ41737.1"/>
    </source>
</evidence>
<keyword evidence="13" id="KW-1185">Reference proteome</keyword>
<evidence type="ECO:0000313" key="13">
    <source>
        <dbReference type="Proteomes" id="UP000183365"/>
    </source>
</evidence>
<gene>
    <name evidence="12" type="ORF">HGUI_03938</name>
</gene>
<protein>
    <recommendedName>
        <fullName evidence="3 9">Protein ROT1</fullName>
    </recommendedName>
</protein>
<organism evidence="12 13">
    <name type="scientific">Hanseniaspora guilliermondii</name>
    <dbReference type="NCBI Taxonomy" id="56406"/>
    <lineage>
        <taxon>Eukaryota</taxon>
        <taxon>Fungi</taxon>
        <taxon>Dikarya</taxon>
        <taxon>Ascomycota</taxon>
        <taxon>Saccharomycotina</taxon>
        <taxon>Saccharomycetes</taxon>
        <taxon>Saccharomycodales</taxon>
        <taxon>Saccharomycodaceae</taxon>
        <taxon>Hanseniaspora</taxon>
    </lineage>
</organism>
<evidence type="ECO:0000256" key="2">
    <source>
        <dbReference type="ARBA" id="ARBA00007149"/>
    </source>
</evidence>
<evidence type="ECO:0000256" key="1">
    <source>
        <dbReference type="ARBA" id="ARBA00004115"/>
    </source>
</evidence>
<dbReference type="EMBL" id="FQNF01000140">
    <property type="protein sequence ID" value="SGZ41737.1"/>
    <property type="molecule type" value="Genomic_DNA"/>
</dbReference>
<comment type="subcellular location">
    <subcellularLocation>
        <location evidence="1">Endoplasmic reticulum membrane</location>
        <topology evidence="1">Single-pass type I membrane protein</topology>
    </subcellularLocation>
</comment>
<dbReference type="GO" id="GO:0006458">
    <property type="term" value="P:'de novo' protein folding"/>
    <property type="evidence" value="ECO:0007669"/>
    <property type="project" value="EnsemblFungi"/>
</dbReference>
<accession>A0A1L0CT28</accession>
<dbReference type="AlphaFoldDB" id="A0A1L0CT28"/>
<feature type="signal peptide" evidence="11">
    <location>
        <begin position="1"/>
        <end position="21"/>
    </location>
</feature>
<feature type="chain" id="PRO_5012882549" description="Protein ROT1" evidence="11">
    <location>
        <begin position="22"/>
        <end position="277"/>
    </location>
</feature>
<evidence type="ECO:0000256" key="10">
    <source>
        <dbReference type="SAM" id="Phobius"/>
    </source>
</evidence>
<comment type="similarity">
    <text evidence="2 9">Belongs to the ROT1 family.</text>
</comment>
<keyword evidence="8 9" id="KW-0472">Membrane</keyword>
<feature type="transmembrane region" description="Helical" evidence="10">
    <location>
        <begin position="258"/>
        <end position="276"/>
    </location>
</feature>
<dbReference type="GO" id="GO:0034975">
    <property type="term" value="P:protein folding in endoplasmic reticulum"/>
    <property type="evidence" value="ECO:0007669"/>
    <property type="project" value="EnsemblFungi"/>
</dbReference>
<dbReference type="GO" id="GO:0009272">
    <property type="term" value="P:fungal-type cell wall biogenesis"/>
    <property type="evidence" value="ECO:0007669"/>
    <property type="project" value="EnsemblFungi"/>
</dbReference>
<keyword evidence="7 10" id="KW-1133">Transmembrane helix</keyword>
<keyword evidence="4 10" id="KW-0812">Transmembrane</keyword>
<evidence type="ECO:0000256" key="6">
    <source>
        <dbReference type="ARBA" id="ARBA00022824"/>
    </source>
</evidence>
<evidence type="ECO:0000256" key="11">
    <source>
        <dbReference type="SAM" id="SignalP"/>
    </source>
</evidence>
<dbReference type="Proteomes" id="UP000183365">
    <property type="component" value="Unassembled WGS sequence"/>
</dbReference>
<evidence type="ECO:0000256" key="5">
    <source>
        <dbReference type="ARBA" id="ARBA00022729"/>
    </source>
</evidence>
<proteinExistence type="inferred from homology"/>
<evidence type="ECO:0000256" key="9">
    <source>
        <dbReference type="PIRNR" id="PIRNR017290"/>
    </source>
</evidence>
<dbReference type="PANTHER" id="PTHR28090">
    <property type="entry name" value="PROTEIN ROT1"/>
    <property type="match status" value="1"/>
</dbReference>
<dbReference type="GO" id="GO:0005789">
    <property type="term" value="C:endoplasmic reticulum membrane"/>
    <property type="evidence" value="ECO:0007669"/>
    <property type="project" value="UniProtKB-SubCell"/>
</dbReference>
<dbReference type="InterPro" id="IPR019623">
    <property type="entry name" value="Rot1"/>
</dbReference>
<evidence type="ECO:0000256" key="7">
    <source>
        <dbReference type="ARBA" id="ARBA00022989"/>
    </source>
</evidence>
<dbReference type="PANTHER" id="PTHR28090:SF1">
    <property type="entry name" value="PROTEIN ROT1"/>
    <property type="match status" value="1"/>
</dbReference>
<reference evidence="13" key="1">
    <citation type="submission" date="2016-11" db="EMBL/GenBank/DDBJ databases">
        <authorList>
            <person name="Guldener U."/>
        </authorList>
    </citation>
    <scope>NUCLEOTIDE SEQUENCE [LARGE SCALE GENOMIC DNA]</scope>
</reference>
<dbReference type="GO" id="GO:0007118">
    <property type="term" value="P:budding cell apical bud growth"/>
    <property type="evidence" value="ECO:0007669"/>
    <property type="project" value="EnsemblFungi"/>
</dbReference>
<dbReference type="GO" id="GO:0030950">
    <property type="term" value="P:establishment or maintenance of actin cytoskeleton polarity"/>
    <property type="evidence" value="ECO:0007669"/>
    <property type="project" value="EnsemblFungi"/>
</dbReference>
<sequence>MTTYIRTIYALFLIAPFLCQGLLEERAVPDAVSNLKKDTTISDSDQELMNKLEGTWTSKSHQVFTGPGFYDPIDELLIEPSLPGISFSFTNDGYWEEARYVVTPNPKNPGCPTAVMIYQHGTYTFNANNGSLMMYPFASDGRQLLSDPCNDDGVSIYTRYQNINVVKWFLMEFDEYHGCDKLTLYEFDGSPMQPMYIAFKPPVMLPTQVLNPTAAADTSVLTRRSLKNVRDRVKRHISNEGKSNAQSKFFLKDNKLNTAYWVAGSAVLFASAMFVIV</sequence>
<dbReference type="Pfam" id="PF10681">
    <property type="entry name" value="Rot1"/>
    <property type="match status" value="1"/>
</dbReference>
<keyword evidence="6 9" id="KW-0256">Endoplasmic reticulum</keyword>
<evidence type="ECO:0000256" key="4">
    <source>
        <dbReference type="ARBA" id="ARBA00022692"/>
    </source>
</evidence>
<comment type="function">
    <text evidence="9">Required for normal levels of the cell wall 1,6-beta-glucan. Involved in a protein folding machinery chaperoning proteins acting in various physiological processes including cell wall synthesis and lysis of autophagic bodies.</text>
</comment>
<evidence type="ECO:0000256" key="8">
    <source>
        <dbReference type="ARBA" id="ARBA00023136"/>
    </source>
</evidence>
<keyword evidence="5 11" id="KW-0732">Signal</keyword>
<dbReference type="OrthoDB" id="5327821at2759"/>
<dbReference type="GO" id="GO:0006487">
    <property type="term" value="P:protein N-linked glycosylation"/>
    <property type="evidence" value="ECO:0007669"/>
    <property type="project" value="EnsemblFungi"/>
</dbReference>
<dbReference type="GO" id="GO:0051082">
    <property type="term" value="F:unfolded protein binding"/>
    <property type="evidence" value="ECO:0007669"/>
    <property type="project" value="EnsemblFungi"/>
</dbReference>
<name>A0A1L0CT28_9ASCO</name>